<comment type="caution">
    <text evidence="2">The sequence shown here is derived from an EMBL/GenBank/DDBJ whole genome shotgun (WGS) entry which is preliminary data.</text>
</comment>
<evidence type="ECO:0000313" key="3">
    <source>
        <dbReference type="Proteomes" id="UP001651690"/>
    </source>
</evidence>
<dbReference type="GO" id="GO:0018822">
    <property type="term" value="F:nitrile hydratase activity"/>
    <property type="evidence" value="ECO:0007669"/>
    <property type="project" value="UniProtKB-EC"/>
</dbReference>
<feature type="domain" description="Nitrile hydratase beta subunit-like N-terminal" evidence="1">
    <location>
        <begin position="5"/>
        <end position="79"/>
    </location>
</feature>
<evidence type="ECO:0000313" key="2">
    <source>
        <dbReference type="EMBL" id="MCP9272745.1"/>
    </source>
</evidence>
<reference evidence="2 3" key="1">
    <citation type="submission" date="2022-06" db="EMBL/GenBank/DDBJ databases">
        <title>Mycolicibacterium sp. CAU 1645 isolated from seawater.</title>
        <authorList>
            <person name="Kim W."/>
        </authorList>
    </citation>
    <scope>NUCLEOTIDE SEQUENCE [LARGE SCALE GENOMIC DNA]</scope>
    <source>
        <strain evidence="2 3">CAU 1645</strain>
    </source>
</reference>
<keyword evidence="2" id="KW-0456">Lyase</keyword>
<dbReference type="RefSeq" id="WP_255059966.1">
    <property type="nucleotide sequence ID" value="NZ_JANDBD010000004.1"/>
</dbReference>
<name>A0ABT1M2A4_9MYCO</name>
<dbReference type="EMBL" id="JANDBD010000004">
    <property type="protein sequence ID" value="MCP9272745.1"/>
    <property type="molecule type" value="Genomic_DNA"/>
</dbReference>
<dbReference type="InterPro" id="IPR042262">
    <property type="entry name" value="CN_hydtase_beta_C"/>
</dbReference>
<dbReference type="EC" id="4.2.1.84" evidence="2"/>
<dbReference type="Gene3D" id="1.10.472.20">
    <property type="entry name" value="Nitrile hydratase, beta subunit"/>
    <property type="match status" value="1"/>
</dbReference>
<dbReference type="Pfam" id="PF21006">
    <property type="entry name" value="NHase_beta_N"/>
    <property type="match status" value="1"/>
</dbReference>
<dbReference type="SUPFAM" id="SSF50090">
    <property type="entry name" value="Electron transport accessory proteins"/>
    <property type="match status" value="1"/>
</dbReference>
<keyword evidence="3" id="KW-1185">Reference proteome</keyword>
<protein>
    <submittedName>
        <fullName evidence="2">Nitrile hydratase subunit beta</fullName>
        <ecNumber evidence="2">4.2.1.84</ecNumber>
    </submittedName>
</protein>
<dbReference type="InterPro" id="IPR008990">
    <property type="entry name" value="Elect_transpt_acc-like_dom_sf"/>
</dbReference>
<gene>
    <name evidence="2" type="ORF">NM203_11175</name>
</gene>
<dbReference type="InterPro" id="IPR049054">
    <property type="entry name" value="CN_hydtase_beta-like_N"/>
</dbReference>
<organism evidence="2 3">
    <name type="scientific">Mycolicibacterium arenosum</name>
    <dbReference type="NCBI Taxonomy" id="2952157"/>
    <lineage>
        <taxon>Bacteria</taxon>
        <taxon>Bacillati</taxon>
        <taxon>Actinomycetota</taxon>
        <taxon>Actinomycetes</taxon>
        <taxon>Mycobacteriales</taxon>
        <taxon>Mycobacteriaceae</taxon>
        <taxon>Mycolicibacterium</taxon>
    </lineage>
</organism>
<proteinExistence type="predicted"/>
<dbReference type="Proteomes" id="UP001651690">
    <property type="component" value="Unassembled WGS sequence"/>
</dbReference>
<accession>A0ABT1M2A4</accession>
<evidence type="ECO:0000259" key="1">
    <source>
        <dbReference type="Pfam" id="PF21006"/>
    </source>
</evidence>
<sequence>MSEPSSFAAPWEARTFAIVRSLRDSGVVSADQWMTALGDVAGEGEVRYDHWLAALEHVLAADGVVSGAALERYRRAWLHAAHRTPHGEPIELNDDDIRQ</sequence>